<evidence type="ECO:0008006" key="3">
    <source>
        <dbReference type="Google" id="ProtNLM"/>
    </source>
</evidence>
<gene>
    <name evidence="1" type="ORF">GCM10010529_24420</name>
</gene>
<protein>
    <recommendedName>
        <fullName evidence="3">HutD family protein</fullName>
    </recommendedName>
</protein>
<organism evidence="1 2">
    <name type="scientific">Nesterenkonia aethiopica</name>
    <dbReference type="NCBI Taxonomy" id="269144"/>
    <lineage>
        <taxon>Bacteria</taxon>
        <taxon>Bacillati</taxon>
        <taxon>Actinomycetota</taxon>
        <taxon>Actinomycetes</taxon>
        <taxon>Micrococcales</taxon>
        <taxon>Micrococcaceae</taxon>
        <taxon>Nesterenkonia</taxon>
    </lineage>
</organism>
<evidence type="ECO:0000313" key="2">
    <source>
        <dbReference type="Proteomes" id="UP001500236"/>
    </source>
</evidence>
<reference evidence="2" key="1">
    <citation type="journal article" date="2019" name="Int. J. Syst. Evol. Microbiol.">
        <title>The Global Catalogue of Microorganisms (GCM) 10K type strain sequencing project: providing services to taxonomists for standard genome sequencing and annotation.</title>
        <authorList>
            <consortium name="The Broad Institute Genomics Platform"/>
            <consortium name="The Broad Institute Genome Sequencing Center for Infectious Disease"/>
            <person name="Wu L."/>
            <person name="Ma J."/>
        </authorList>
    </citation>
    <scope>NUCLEOTIDE SEQUENCE [LARGE SCALE GENOMIC DNA]</scope>
    <source>
        <strain evidence="2">JCM 14309</strain>
    </source>
</reference>
<dbReference type="RefSeq" id="WP_344684245.1">
    <property type="nucleotide sequence ID" value="NZ_BAAAVT010000016.1"/>
</dbReference>
<accession>A0ABP6M164</accession>
<comment type="caution">
    <text evidence="1">The sequence shown here is derived from an EMBL/GenBank/DDBJ whole genome shotgun (WGS) entry which is preliminary data.</text>
</comment>
<dbReference type="SUPFAM" id="SSF51182">
    <property type="entry name" value="RmlC-like cupins"/>
    <property type="match status" value="1"/>
</dbReference>
<dbReference type="InterPro" id="IPR011051">
    <property type="entry name" value="RmlC_Cupin_sf"/>
</dbReference>
<dbReference type="PANTHER" id="PTHR37943:SF1">
    <property type="entry name" value="PROTEIN VES"/>
    <property type="match status" value="1"/>
</dbReference>
<dbReference type="EMBL" id="BAAAVT010000016">
    <property type="protein sequence ID" value="GAA3071323.1"/>
    <property type="molecule type" value="Genomic_DNA"/>
</dbReference>
<dbReference type="Pfam" id="PF05962">
    <property type="entry name" value="HutD"/>
    <property type="match status" value="1"/>
</dbReference>
<keyword evidence="2" id="KW-1185">Reference proteome</keyword>
<dbReference type="InterPro" id="IPR014710">
    <property type="entry name" value="RmlC-like_jellyroll"/>
</dbReference>
<dbReference type="PANTHER" id="PTHR37943">
    <property type="entry name" value="PROTEIN VES"/>
    <property type="match status" value="1"/>
</dbReference>
<dbReference type="Gene3D" id="2.60.120.10">
    <property type="entry name" value="Jelly Rolls"/>
    <property type="match status" value="1"/>
</dbReference>
<dbReference type="Proteomes" id="UP001500236">
    <property type="component" value="Unassembled WGS sequence"/>
</dbReference>
<sequence>MTHRIIHPRQLSPVPWANGLGTTREIATAASAPRGADHGPGFLWRISLAELAQDSPFSRLPGVDRVFTLVTPGPVHLTVKGQARRVDSGSPVAFAGEDDVAVELGSAGPQQALNLMVDRAQARGAVHVRRLEGAPVDLPEETIAVVVLSGAVILPDGRLAERGQVIRPEGPLRLAGRPRAVVACVEVTSVQVAGAEVAEV</sequence>
<dbReference type="InterPro" id="IPR010282">
    <property type="entry name" value="Uncharacterised_HutD/Ves"/>
</dbReference>
<proteinExistence type="predicted"/>
<evidence type="ECO:0000313" key="1">
    <source>
        <dbReference type="EMBL" id="GAA3071323.1"/>
    </source>
</evidence>
<name>A0ABP6M164_9MICC</name>